<keyword evidence="7" id="KW-1185">Reference proteome</keyword>
<comment type="cofactor">
    <cofactor evidence="1">
        <name>NAD(+)</name>
        <dbReference type="ChEBI" id="CHEBI:57540"/>
    </cofactor>
</comment>
<dbReference type="GO" id="GO:0048040">
    <property type="term" value="F:UDP-glucuronate decarboxylase activity"/>
    <property type="evidence" value="ECO:0007669"/>
    <property type="project" value="TreeGrafter"/>
</dbReference>
<dbReference type="InterPro" id="IPR036291">
    <property type="entry name" value="NAD(P)-bd_dom_sf"/>
</dbReference>
<sequence>MERTVLSEDLKNVASCQLPYQKMKGKTVLVTGATGLIGVSLVRSLLTIGKIKVLAFVRNEEKAKNIFKQTSSDNLKIVVGNVTQEIDISEQVDYIFHCASITTSKTMIEKPVETILTSVEGTKNVLNLAKEKNCQSVVYVSSMEMYGAFDDLDHEVRETDLGYVDPLKIRSNYPESKRLCENMCEAYFSEYDVPVKIARLAQTFGAGILPGENRVFAQFARSAINGQDIVLHSKGQSEGNYCYTSDCVTGLFTILLKGKNGEAYNVANPESHMRIVDMANMVADKIANNEIKVVFDIPDDNRYGYAADTKMKINSDKLQALGWQPEVGLEEAYRRMIKDMKEQNI</sequence>
<dbReference type="Proteomes" id="UP000473648">
    <property type="component" value="Unassembled WGS sequence"/>
</dbReference>
<evidence type="ECO:0000256" key="1">
    <source>
        <dbReference type="ARBA" id="ARBA00001911"/>
    </source>
</evidence>
<dbReference type="GO" id="GO:0042732">
    <property type="term" value="P:D-xylose metabolic process"/>
    <property type="evidence" value="ECO:0007669"/>
    <property type="project" value="InterPro"/>
</dbReference>
<dbReference type="InterPro" id="IPR044516">
    <property type="entry name" value="UXS-like"/>
</dbReference>
<feature type="domain" description="NAD-dependent epimerase/dehydratase" evidence="5">
    <location>
        <begin position="28"/>
        <end position="267"/>
    </location>
</feature>
<evidence type="ECO:0000313" key="6">
    <source>
        <dbReference type="EMBL" id="MQM73059.1"/>
    </source>
</evidence>
<comment type="caution">
    <text evidence="6">The sequence shown here is derived from an EMBL/GenBank/DDBJ whole genome shotgun (WGS) entry which is preliminary data.</text>
</comment>
<evidence type="ECO:0000256" key="2">
    <source>
        <dbReference type="ARBA" id="ARBA00022793"/>
    </source>
</evidence>
<dbReference type="GO" id="GO:0005737">
    <property type="term" value="C:cytoplasm"/>
    <property type="evidence" value="ECO:0007669"/>
    <property type="project" value="TreeGrafter"/>
</dbReference>
<dbReference type="GO" id="GO:0070403">
    <property type="term" value="F:NAD+ binding"/>
    <property type="evidence" value="ECO:0007669"/>
    <property type="project" value="InterPro"/>
</dbReference>
<proteinExistence type="predicted"/>
<keyword evidence="4" id="KW-0456">Lyase</keyword>
<dbReference type="EMBL" id="VOGB01000004">
    <property type="protein sequence ID" value="MQM73059.1"/>
    <property type="molecule type" value="Genomic_DNA"/>
</dbReference>
<dbReference type="SUPFAM" id="SSF51735">
    <property type="entry name" value="NAD(P)-binding Rossmann-fold domains"/>
    <property type="match status" value="1"/>
</dbReference>
<dbReference type="Gene3D" id="3.40.50.720">
    <property type="entry name" value="NAD(P)-binding Rossmann-like Domain"/>
    <property type="match status" value="1"/>
</dbReference>
<keyword evidence="2" id="KW-0210">Decarboxylase</keyword>
<dbReference type="AlphaFoldDB" id="A0A6L5GS18"/>
<gene>
    <name evidence="6" type="ORF">FRC53_06510</name>
</gene>
<evidence type="ECO:0000313" key="7">
    <source>
        <dbReference type="Proteomes" id="UP000473648"/>
    </source>
</evidence>
<dbReference type="PANTHER" id="PTHR43078">
    <property type="entry name" value="UDP-GLUCURONIC ACID DECARBOXYLASE-RELATED"/>
    <property type="match status" value="1"/>
</dbReference>
<evidence type="ECO:0000259" key="5">
    <source>
        <dbReference type="Pfam" id="PF01370"/>
    </source>
</evidence>
<dbReference type="PANTHER" id="PTHR43078:SF6">
    <property type="entry name" value="UDP-GLUCURONIC ACID DECARBOXYLASE 1"/>
    <property type="match status" value="1"/>
</dbReference>
<keyword evidence="3" id="KW-0520">NAD</keyword>
<reference evidence="6" key="1">
    <citation type="journal article" date="2020" name="Appl. Environ. Microbiol.">
        <title>Medium-Chain Fatty Acid Synthesis by 'Candidatus Weimeria bifida' gen. nov., sp. nov., and 'Candidatus Pseudoramibacter fermentans' sp. nov.</title>
        <authorList>
            <person name="Scarborough M.J."/>
            <person name="Myers K.S."/>
            <person name="Donohue T.J."/>
            <person name="Noguera D.R."/>
        </authorList>
    </citation>
    <scope>NUCLEOTIDE SEQUENCE</scope>
    <source>
        <strain evidence="6">EUB1.1</strain>
    </source>
</reference>
<accession>A0A6L5GS18</accession>
<dbReference type="Pfam" id="PF01370">
    <property type="entry name" value="Epimerase"/>
    <property type="match status" value="1"/>
</dbReference>
<dbReference type="InterPro" id="IPR001509">
    <property type="entry name" value="Epimerase_deHydtase"/>
</dbReference>
<organism evidence="6 7">
    <name type="scientific">Candidatus Pseudoramibacter fermentans</name>
    <dbReference type="NCBI Taxonomy" id="2594427"/>
    <lineage>
        <taxon>Bacteria</taxon>
        <taxon>Bacillati</taxon>
        <taxon>Bacillota</taxon>
        <taxon>Clostridia</taxon>
        <taxon>Eubacteriales</taxon>
        <taxon>Eubacteriaceae</taxon>
        <taxon>Pseudoramibacter</taxon>
    </lineage>
</organism>
<evidence type="ECO:0000256" key="3">
    <source>
        <dbReference type="ARBA" id="ARBA00023027"/>
    </source>
</evidence>
<protein>
    <submittedName>
        <fullName evidence="6">NAD-dependent epimerase/dehydratase family protein</fullName>
    </submittedName>
</protein>
<evidence type="ECO:0000256" key="4">
    <source>
        <dbReference type="ARBA" id="ARBA00023239"/>
    </source>
</evidence>
<name>A0A6L5GS18_9FIRM</name>